<evidence type="ECO:0000313" key="3">
    <source>
        <dbReference type="Proteomes" id="UP000198855"/>
    </source>
</evidence>
<dbReference type="PROSITE" id="PS51340">
    <property type="entry name" value="MOSC"/>
    <property type="match status" value="1"/>
</dbReference>
<dbReference type="GO" id="GO:0030170">
    <property type="term" value="F:pyridoxal phosphate binding"/>
    <property type="evidence" value="ECO:0007669"/>
    <property type="project" value="InterPro"/>
</dbReference>
<dbReference type="STRING" id="1045775.SAMN05216378_5132"/>
<dbReference type="SUPFAM" id="SSF50800">
    <property type="entry name" value="PK beta-barrel domain-like"/>
    <property type="match status" value="1"/>
</dbReference>
<dbReference type="InterPro" id="IPR005163">
    <property type="entry name" value="Tri_helical_YiiM-like"/>
</dbReference>
<organism evidence="2 3">
    <name type="scientific">Paenibacillus catalpae</name>
    <dbReference type="NCBI Taxonomy" id="1045775"/>
    <lineage>
        <taxon>Bacteria</taxon>
        <taxon>Bacillati</taxon>
        <taxon>Bacillota</taxon>
        <taxon>Bacilli</taxon>
        <taxon>Bacillales</taxon>
        <taxon>Paenibacillaceae</taxon>
        <taxon>Paenibacillus</taxon>
    </lineage>
</organism>
<dbReference type="GO" id="GO:0003824">
    <property type="term" value="F:catalytic activity"/>
    <property type="evidence" value="ECO:0007669"/>
    <property type="project" value="InterPro"/>
</dbReference>
<accession>A0A1I2G0Z9</accession>
<dbReference type="AlphaFoldDB" id="A0A1I2G0Z9"/>
<evidence type="ECO:0000259" key="1">
    <source>
        <dbReference type="PROSITE" id="PS51340"/>
    </source>
</evidence>
<dbReference type="PANTHER" id="PTHR30212:SF4">
    <property type="entry name" value="MOSC DOMAIN-CONTAINING PROTEIN"/>
    <property type="match status" value="1"/>
</dbReference>
<dbReference type="Pfam" id="PF03473">
    <property type="entry name" value="MOSC"/>
    <property type="match status" value="1"/>
</dbReference>
<dbReference type="PANTHER" id="PTHR30212">
    <property type="entry name" value="PROTEIN YIIM"/>
    <property type="match status" value="1"/>
</dbReference>
<reference evidence="3" key="1">
    <citation type="submission" date="2016-10" db="EMBL/GenBank/DDBJ databases">
        <authorList>
            <person name="Varghese N."/>
            <person name="Submissions S."/>
        </authorList>
    </citation>
    <scope>NUCLEOTIDE SEQUENCE [LARGE SCALE GENOMIC DNA]</scope>
    <source>
        <strain evidence="3">CGMCC 1.10784</strain>
    </source>
</reference>
<dbReference type="OrthoDB" id="9786134at2"/>
<keyword evidence="3" id="KW-1185">Reference proteome</keyword>
<dbReference type="InterPro" id="IPR011037">
    <property type="entry name" value="Pyrv_Knase-like_insert_dom_sf"/>
</dbReference>
<name>A0A1I2G0Z9_9BACL</name>
<dbReference type="GO" id="GO:0030151">
    <property type="term" value="F:molybdenum ion binding"/>
    <property type="evidence" value="ECO:0007669"/>
    <property type="project" value="InterPro"/>
</dbReference>
<dbReference type="InterPro" id="IPR052353">
    <property type="entry name" value="Benzoxazolinone_Detox_Enz"/>
</dbReference>
<sequence length="229" mass="25183">MSREIMNSRIVSLNVGTPVEAMHGNKPVQTGIFKKSSGSRHYLSTTGLSGDGQADLVNHGGPDKAVCVYFERHFPYWEEWLGNKLSSGAFGENWTVSDWTEHDLCIGDVVQAGEVIVQVSQPRQPCFKLGIRHQRPELTAHVQQTGFTGFYFRVLQEGEVGAGEGLTVLERHHAAISLAEANRVMYKGKNDLAGMTALLAVEELSDSWKQTLTSRIERLQQAGLGGNTD</sequence>
<dbReference type="InterPro" id="IPR005302">
    <property type="entry name" value="MoCF_Sase_C"/>
</dbReference>
<protein>
    <submittedName>
        <fullName evidence="2">MOSC domain-containing protein YiiM</fullName>
    </submittedName>
</protein>
<evidence type="ECO:0000313" key="2">
    <source>
        <dbReference type="EMBL" id="SFF10436.1"/>
    </source>
</evidence>
<proteinExistence type="predicted"/>
<gene>
    <name evidence="2" type="ORF">SAMN05216378_5132</name>
</gene>
<feature type="domain" description="MOSC" evidence="1">
    <location>
        <begin position="35"/>
        <end position="169"/>
    </location>
</feature>
<dbReference type="Pfam" id="PF03475">
    <property type="entry name" value="YiiM_3-alpha"/>
    <property type="match status" value="1"/>
</dbReference>
<dbReference type="EMBL" id="FOMT01000005">
    <property type="protein sequence ID" value="SFF10436.1"/>
    <property type="molecule type" value="Genomic_DNA"/>
</dbReference>
<dbReference type="RefSeq" id="WP_091189246.1">
    <property type="nucleotide sequence ID" value="NZ_FOMT01000005.1"/>
</dbReference>
<dbReference type="Gene3D" id="2.40.33.20">
    <property type="entry name" value="PK beta-barrel domain-like"/>
    <property type="match status" value="1"/>
</dbReference>
<dbReference type="Proteomes" id="UP000198855">
    <property type="component" value="Unassembled WGS sequence"/>
</dbReference>